<keyword evidence="2" id="KW-1185">Reference proteome</keyword>
<sequence>MGRNWTVWHRAERKGSFLSEVLAEIIDPARGHRTWRPRDFSRAGLTGSHCYLLHSGDSQRLHPTQFTTPPKLCASAFAYEWPVLSPPKTCPSAAGSESPRASNSRSKAWQQQPALLHSWALSGHLQMPYKEEESADVSVAPAEWPKTVVDLAPPWRSKSQGTQWSV</sequence>
<protein>
    <submittedName>
        <fullName evidence="1">Uncharacterized protein</fullName>
    </submittedName>
</protein>
<comment type="caution">
    <text evidence="1">The sequence shown here is derived from an EMBL/GenBank/DDBJ whole genome shotgun (WGS) entry which is preliminary data.</text>
</comment>
<accession>A0A7J7W3Q8</accession>
<evidence type="ECO:0000313" key="1">
    <source>
        <dbReference type="EMBL" id="KAF6331896.1"/>
    </source>
</evidence>
<organism evidence="1 2">
    <name type="scientific">Pipistrellus kuhlii</name>
    <name type="common">Kuhl's pipistrelle</name>
    <dbReference type="NCBI Taxonomy" id="59472"/>
    <lineage>
        <taxon>Eukaryota</taxon>
        <taxon>Metazoa</taxon>
        <taxon>Chordata</taxon>
        <taxon>Craniata</taxon>
        <taxon>Vertebrata</taxon>
        <taxon>Euteleostomi</taxon>
        <taxon>Mammalia</taxon>
        <taxon>Eutheria</taxon>
        <taxon>Laurasiatheria</taxon>
        <taxon>Chiroptera</taxon>
        <taxon>Yangochiroptera</taxon>
        <taxon>Vespertilionidae</taxon>
        <taxon>Pipistrellus</taxon>
    </lineage>
</organism>
<dbReference type="Proteomes" id="UP000558488">
    <property type="component" value="Unassembled WGS sequence"/>
</dbReference>
<evidence type="ECO:0000313" key="2">
    <source>
        <dbReference type="Proteomes" id="UP000558488"/>
    </source>
</evidence>
<reference evidence="1 2" key="1">
    <citation type="journal article" date="2020" name="Nature">
        <title>Six reference-quality genomes reveal evolution of bat adaptations.</title>
        <authorList>
            <person name="Jebb D."/>
            <person name="Huang Z."/>
            <person name="Pippel M."/>
            <person name="Hughes G.M."/>
            <person name="Lavrichenko K."/>
            <person name="Devanna P."/>
            <person name="Winkler S."/>
            <person name="Jermiin L.S."/>
            <person name="Skirmuntt E.C."/>
            <person name="Katzourakis A."/>
            <person name="Burkitt-Gray L."/>
            <person name="Ray D.A."/>
            <person name="Sullivan K.A.M."/>
            <person name="Roscito J.G."/>
            <person name="Kirilenko B.M."/>
            <person name="Davalos L.M."/>
            <person name="Corthals A.P."/>
            <person name="Power M.L."/>
            <person name="Jones G."/>
            <person name="Ransome R.D."/>
            <person name="Dechmann D.K.N."/>
            <person name="Locatelli A.G."/>
            <person name="Puechmaille S.J."/>
            <person name="Fedrigo O."/>
            <person name="Jarvis E.D."/>
            <person name="Hiller M."/>
            <person name="Vernes S.C."/>
            <person name="Myers E.W."/>
            <person name="Teeling E.C."/>
        </authorList>
    </citation>
    <scope>NUCLEOTIDE SEQUENCE [LARGE SCALE GENOMIC DNA]</scope>
    <source>
        <strain evidence="1">MPipKuh1</strain>
        <tissue evidence="1">Flight muscle</tissue>
    </source>
</reference>
<gene>
    <name evidence="1" type="ORF">mPipKuh1_008199</name>
</gene>
<dbReference type="EMBL" id="JACAGB010000012">
    <property type="protein sequence ID" value="KAF6331896.1"/>
    <property type="molecule type" value="Genomic_DNA"/>
</dbReference>
<name>A0A7J7W3Q8_PIPKU</name>
<proteinExistence type="predicted"/>
<dbReference type="AlphaFoldDB" id="A0A7J7W3Q8"/>